<keyword evidence="5 8" id="KW-0812">Transmembrane</keyword>
<dbReference type="PANTHER" id="PTHR30269:SF32">
    <property type="entry name" value="MEMBRANE TRANSPORTER PROTEIN-RELATED"/>
    <property type="match status" value="1"/>
</dbReference>
<keyword evidence="7 8" id="KW-0472">Membrane</keyword>
<proteinExistence type="inferred from homology"/>
<evidence type="ECO:0000256" key="6">
    <source>
        <dbReference type="ARBA" id="ARBA00022989"/>
    </source>
</evidence>
<dbReference type="RefSeq" id="WP_224040655.1">
    <property type="nucleotide sequence ID" value="NZ_CAJZAH010000001.1"/>
</dbReference>
<dbReference type="Proteomes" id="UP000721236">
    <property type="component" value="Unassembled WGS sequence"/>
</dbReference>
<feature type="transmembrane region" description="Helical" evidence="8">
    <location>
        <begin position="229"/>
        <end position="247"/>
    </location>
</feature>
<keyword evidence="10" id="KW-1185">Reference proteome</keyword>
<evidence type="ECO:0000313" key="9">
    <source>
        <dbReference type="EMBL" id="CAG9169536.1"/>
    </source>
</evidence>
<feature type="transmembrane region" description="Helical" evidence="8">
    <location>
        <begin position="198"/>
        <end position="217"/>
    </location>
</feature>
<evidence type="ECO:0000256" key="5">
    <source>
        <dbReference type="ARBA" id="ARBA00022692"/>
    </source>
</evidence>
<dbReference type="InterPro" id="IPR002781">
    <property type="entry name" value="TM_pro_TauE-like"/>
</dbReference>
<evidence type="ECO:0000256" key="1">
    <source>
        <dbReference type="ARBA" id="ARBA00004651"/>
    </source>
</evidence>
<evidence type="ECO:0000256" key="3">
    <source>
        <dbReference type="ARBA" id="ARBA00022448"/>
    </source>
</evidence>
<feature type="transmembrane region" description="Helical" evidence="8">
    <location>
        <begin position="77"/>
        <end position="95"/>
    </location>
</feature>
<evidence type="ECO:0000256" key="2">
    <source>
        <dbReference type="ARBA" id="ARBA00009142"/>
    </source>
</evidence>
<comment type="similarity">
    <text evidence="2 8">Belongs to the 4-toluene sulfonate uptake permease (TSUP) (TC 2.A.102) family.</text>
</comment>
<feature type="transmembrane region" description="Helical" evidence="8">
    <location>
        <begin position="101"/>
        <end position="122"/>
    </location>
</feature>
<reference evidence="9 10" key="1">
    <citation type="submission" date="2021-08" db="EMBL/GenBank/DDBJ databases">
        <authorList>
            <person name="Peeters C."/>
        </authorList>
    </citation>
    <scope>NUCLEOTIDE SEQUENCE [LARGE SCALE GENOMIC DNA]</scope>
    <source>
        <strain evidence="9 10">LMG 21510</strain>
    </source>
</reference>
<comment type="subcellular location">
    <subcellularLocation>
        <location evidence="1 8">Cell membrane</location>
        <topology evidence="1 8">Multi-pass membrane protein</topology>
    </subcellularLocation>
</comment>
<name>A0ABN7Y9X4_9BURK</name>
<feature type="transmembrane region" description="Helical" evidence="8">
    <location>
        <begin position="170"/>
        <end position="191"/>
    </location>
</feature>
<gene>
    <name evidence="9" type="ORF">LMG21510_01477</name>
</gene>
<feature type="transmembrane region" description="Helical" evidence="8">
    <location>
        <begin position="44"/>
        <end position="65"/>
    </location>
</feature>
<feature type="transmembrane region" description="Helical" evidence="8">
    <location>
        <begin position="134"/>
        <end position="158"/>
    </location>
</feature>
<dbReference type="Pfam" id="PF01925">
    <property type="entry name" value="TauE"/>
    <property type="match status" value="1"/>
</dbReference>
<evidence type="ECO:0000313" key="10">
    <source>
        <dbReference type="Proteomes" id="UP000721236"/>
    </source>
</evidence>
<dbReference type="PANTHER" id="PTHR30269">
    <property type="entry name" value="TRANSMEMBRANE PROTEIN YFCA"/>
    <property type="match status" value="1"/>
</dbReference>
<organism evidence="9 10">
    <name type="scientific">Cupriavidus respiraculi</name>
    <dbReference type="NCBI Taxonomy" id="195930"/>
    <lineage>
        <taxon>Bacteria</taxon>
        <taxon>Pseudomonadati</taxon>
        <taxon>Pseudomonadota</taxon>
        <taxon>Betaproteobacteria</taxon>
        <taxon>Burkholderiales</taxon>
        <taxon>Burkholderiaceae</taxon>
        <taxon>Cupriavidus</taxon>
    </lineage>
</organism>
<sequence length="251" mass="25732">MDASALLTHAVFIGLTFVLAGFVKGVVGLGLPTVAVGLLGLVMPPVQAAALLVAPSMVTNVVQLMSGPRFGALVRRLWPMLAGIVVGTLAVAAIVPAGAVVHATTALGVALILYALVGLFSVKLEVARGTERWLSPWVGLVTGGITAVTGVFVIPAVPFLQGIGLEKEELVQALGLSFTISTVALAISLAFGGALLHGPVVSASLLALPPALAGMWLGQKLRHRIAAQTFRRCFFVGLLVLGGELALRGLR</sequence>
<evidence type="ECO:0000256" key="7">
    <source>
        <dbReference type="ARBA" id="ARBA00023136"/>
    </source>
</evidence>
<evidence type="ECO:0000256" key="8">
    <source>
        <dbReference type="RuleBase" id="RU363041"/>
    </source>
</evidence>
<comment type="caution">
    <text evidence="9">The sequence shown here is derived from an EMBL/GenBank/DDBJ whole genome shotgun (WGS) entry which is preliminary data.</text>
</comment>
<keyword evidence="6 8" id="KW-1133">Transmembrane helix</keyword>
<protein>
    <recommendedName>
        <fullName evidence="8">Probable membrane transporter protein</fullName>
    </recommendedName>
</protein>
<evidence type="ECO:0000256" key="4">
    <source>
        <dbReference type="ARBA" id="ARBA00022475"/>
    </source>
</evidence>
<keyword evidence="4 8" id="KW-1003">Cell membrane</keyword>
<accession>A0ABN7Y9X4</accession>
<dbReference type="InterPro" id="IPR052017">
    <property type="entry name" value="TSUP"/>
</dbReference>
<keyword evidence="3" id="KW-0813">Transport</keyword>
<dbReference type="EMBL" id="CAJZAH010000001">
    <property type="protein sequence ID" value="CAG9169536.1"/>
    <property type="molecule type" value="Genomic_DNA"/>
</dbReference>